<evidence type="ECO:0000313" key="1">
    <source>
        <dbReference type="EMBL" id="SVA93636.1"/>
    </source>
</evidence>
<protein>
    <recommendedName>
        <fullName evidence="2">Gamma-glutamyltransferase</fullName>
    </recommendedName>
</protein>
<sequence>MQYHQRLGISAALFLVALTACAPVGADSAADDFSVEFPTSNRPDVRGMHGAVSSDHPLATAVGHNVLKNGGNAVDAIISMAGVLAVVRPHMNGVGGDAFGIFYDGETREVVAMNGSGRAGALATPEFFEEAGQDRVPSSGPLSVSVPGAVAAWADALERFGTISLSEALAPAIGYAREGFPVSTRLASDIAGGSRNLNEPARGVFTAGGKPPAVGSLLKNPALAETLELIAREGKHGFYHGVPAVAIARFLESEGGYLRAPDFAAHNTTWTSPLEGPYVDRRILVLPPNTQGIAQLEMMAMATEHDLASMGHNSAEYLHTLVELKKLAFADRDRWVADPEHADIPIDDLLDPEYLRARATMVGSSAAEHVLSGIQGVVAIAESNGDADDAGDTVYLTAVDQWGNGVSWIQSLFGSFGSGLLEPETGVVLQNRGALFTLDNNHPNVIAPGKRPYHTLTPLMALNNDGSLAFTLGTPGGDSQVQSLIQIVNNVFLFGMTPQAAIEAPRFRSQNSLRVSFEDRISRSVLTDLVRRGHEPTVIHGWTATFGGAQMILVEPWGTLTAAADPRREAYAMAY</sequence>
<dbReference type="InterPro" id="IPR043137">
    <property type="entry name" value="GGT_ssub_C"/>
</dbReference>
<dbReference type="PRINTS" id="PR01210">
    <property type="entry name" value="GGTRANSPTASE"/>
</dbReference>
<name>A0A381ZWJ0_9ZZZZ</name>
<reference evidence="1" key="1">
    <citation type="submission" date="2018-05" db="EMBL/GenBank/DDBJ databases">
        <authorList>
            <person name="Lanie J.A."/>
            <person name="Ng W.-L."/>
            <person name="Kazmierczak K.M."/>
            <person name="Andrzejewski T.M."/>
            <person name="Davidsen T.M."/>
            <person name="Wayne K.J."/>
            <person name="Tettelin H."/>
            <person name="Glass J.I."/>
            <person name="Rusch D."/>
            <person name="Podicherti R."/>
            <person name="Tsui H.-C.T."/>
            <person name="Winkler M.E."/>
        </authorList>
    </citation>
    <scope>NUCLEOTIDE SEQUENCE</scope>
</reference>
<dbReference type="InterPro" id="IPR029055">
    <property type="entry name" value="Ntn_hydrolases_N"/>
</dbReference>
<dbReference type="PROSITE" id="PS51257">
    <property type="entry name" value="PROKAR_LIPOPROTEIN"/>
    <property type="match status" value="1"/>
</dbReference>
<dbReference type="Gene3D" id="3.60.20.40">
    <property type="match status" value="1"/>
</dbReference>
<dbReference type="SUPFAM" id="SSF56235">
    <property type="entry name" value="N-terminal nucleophile aminohydrolases (Ntn hydrolases)"/>
    <property type="match status" value="1"/>
</dbReference>
<accession>A0A381ZWJ0</accession>
<dbReference type="InterPro" id="IPR052896">
    <property type="entry name" value="GGT-like_enzyme"/>
</dbReference>
<dbReference type="EMBL" id="UINC01022950">
    <property type="protein sequence ID" value="SVA93636.1"/>
    <property type="molecule type" value="Genomic_DNA"/>
</dbReference>
<dbReference type="AlphaFoldDB" id="A0A381ZWJ0"/>
<dbReference type="NCBIfam" id="TIGR00066">
    <property type="entry name" value="g_glut_trans"/>
    <property type="match status" value="1"/>
</dbReference>
<dbReference type="GO" id="GO:0036374">
    <property type="term" value="F:glutathione hydrolase activity"/>
    <property type="evidence" value="ECO:0007669"/>
    <property type="project" value="InterPro"/>
</dbReference>
<dbReference type="GO" id="GO:0006751">
    <property type="term" value="P:glutathione catabolic process"/>
    <property type="evidence" value="ECO:0007669"/>
    <property type="project" value="InterPro"/>
</dbReference>
<proteinExistence type="predicted"/>
<gene>
    <name evidence="1" type="ORF">METZ01_LOCUS146490</name>
</gene>
<dbReference type="PANTHER" id="PTHR43881:SF1">
    <property type="entry name" value="GAMMA-GLUTAMYLTRANSPEPTIDASE (AFU_ORTHOLOGUE AFUA_4G13580)"/>
    <property type="match status" value="1"/>
</dbReference>
<dbReference type="Gene3D" id="1.10.246.130">
    <property type="match status" value="1"/>
</dbReference>
<dbReference type="PANTHER" id="PTHR43881">
    <property type="entry name" value="GAMMA-GLUTAMYLTRANSPEPTIDASE (AFU_ORTHOLOGUE AFUA_4G13580)"/>
    <property type="match status" value="1"/>
</dbReference>
<dbReference type="InterPro" id="IPR000101">
    <property type="entry name" value="GGT_peptidase"/>
</dbReference>
<evidence type="ECO:0008006" key="2">
    <source>
        <dbReference type="Google" id="ProtNLM"/>
    </source>
</evidence>
<dbReference type="Pfam" id="PF01019">
    <property type="entry name" value="G_glu_transpept"/>
    <property type="match status" value="1"/>
</dbReference>
<organism evidence="1">
    <name type="scientific">marine metagenome</name>
    <dbReference type="NCBI Taxonomy" id="408172"/>
    <lineage>
        <taxon>unclassified sequences</taxon>
        <taxon>metagenomes</taxon>
        <taxon>ecological metagenomes</taxon>
    </lineage>
</organism>
<dbReference type="InterPro" id="IPR043138">
    <property type="entry name" value="GGT_lsub"/>
</dbReference>